<sequence>MKNDITTPIVSLLTQTASLLAQLSCAQYTTSLDVLSGASIGQHTRHILGFYLTLITQYETGTLNYDARPRDRLIETDRESAILQLQYIVANIEKNNKPLTLISRCDAMSQNTFTVDTNYDRELLYNLEHAVHHMAFIRIGVHAISSIVLDEDFGVAASTIQYRKACVQ</sequence>
<dbReference type="PANTHER" id="PTHR39473">
    <property type="match status" value="1"/>
</dbReference>
<name>A0ABW9ZUJ7_9BACT</name>
<evidence type="ECO:0000313" key="1">
    <source>
        <dbReference type="EMBL" id="NCI50819.1"/>
    </source>
</evidence>
<gene>
    <name evidence="1" type="ORF">GWC95_12845</name>
</gene>
<dbReference type="PANTHER" id="PTHR39473:SF1">
    <property type="entry name" value="DINB-LIKE DOMAIN-CONTAINING PROTEIN"/>
    <property type="match status" value="1"/>
</dbReference>
<evidence type="ECO:0000313" key="2">
    <source>
        <dbReference type="Proteomes" id="UP000753802"/>
    </source>
</evidence>
<dbReference type="SUPFAM" id="SSF109854">
    <property type="entry name" value="DinB/YfiT-like putative metalloenzymes"/>
    <property type="match status" value="1"/>
</dbReference>
<dbReference type="RefSeq" id="WP_161819128.1">
    <property type="nucleotide sequence ID" value="NZ_JAACJS010000015.1"/>
</dbReference>
<comment type="caution">
    <text evidence="1">The sequence shown here is derived from an EMBL/GenBank/DDBJ whole genome shotgun (WGS) entry which is preliminary data.</text>
</comment>
<organism evidence="1 2">
    <name type="scientific">Sediminibacterium roseum</name>
    <dbReference type="NCBI Taxonomy" id="1978412"/>
    <lineage>
        <taxon>Bacteria</taxon>
        <taxon>Pseudomonadati</taxon>
        <taxon>Bacteroidota</taxon>
        <taxon>Chitinophagia</taxon>
        <taxon>Chitinophagales</taxon>
        <taxon>Chitinophagaceae</taxon>
        <taxon>Sediminibacterium</taxon>
    </lineage>
</organism>
<accession>A0ABW9ZUJ7</accession>
<proteinExistence type="predicted"/>
<keyword evidence="2" id="KW-1185">Reference proteome</keyword>
<dbReference type="Proteomes" id="UP000753802">
    <property type="component" value="Unassembled WGS sequence"/>
</dbReference>
<dbReference type="EMBL" id="JAACJS010000015">
    <property type="protein sequence ID" value="NCI50819.1"/>
    <property type="molecule type" value="Genomic_DNA"/>
</dbReference>
<dbReference type="InterPro" id="IPR034660">
    <property type="entry name" value="DinB/YfiT-like"/>
</dbReference>
<reference evidence="1 2" key="1">
    <citation type="submission" date="2020-01" db="EMBL/GenBank/DDBJ databases">
        <title>Genome analysis.</title>
        <authorList>
            <person name="Wu S."/>
            <person name="Wang G."/>
        </authorList>
    </citation>
    <scope>NUCLEOTIDE SEQUENCE [LARGE SCALE GENOMIC DNA]</scope>
    <source>
        <strain evidence="1 2">SYL130</strain>
    </source>
</reference>
<protein>
    <submittedName>
        <fullName evidence="1">DinB family protein</fullName>
    </submittedName>
</protein>